<dbReference type="GO" id="GO:0008810">
    <property type="term" value="F:cellulase activity"/>
    <property type="evidence" value="ECO:0007669"/>
    <property type="project" value="InterPro"/>
</dbReference>
<gene>
    <name evidence="8" type="ORF">KME25_24770</name>
</gene>
<reference evidence="8" key="1">
    <citation type="submission" date="2021-05" db="EMBL/GenBank/DDBJ databases">
        <authorList>
            <person name="Pietrasiak N."/>
            <person name="Ward R."/>
            <person name="Stajich J.E."/>
            <person name="Kurbessoian T."/>
        </authorList>
    </citation>
    <scope>NUCLEOTIDE SEQUENCE</scope>
    <source>
        <strain evidence="8">CPER-KK1</strain>
    </source>
</reference>
<comment type="caution">
    <text evidence="8">The sequence shown here is derived from an EMBL/GenBank/DDBJ whole genome shotgun (WGS) entry which is preliminary data.</text>
</comment>
<dbReference type="GO" id="GO:0000272">
    <property type="term" value="P:polysaccharide catabolic process"/>
    <property type="evidence" value="ECO:0007669"/>
    <property type="project" value="UniProtKB-KW"/>
</dbReference>
<dbReference type="InterPro" id="IPR014756">
    <property type="entry name" value="Ig_E-set"/>
</dbReference>
<dbReference type="AlphaFoldDB" id="A0A951PPV8"/>
<evidence type="ECO:0000256" key="4">
    <source>
        <dbReference type="ARBA" id="ARBA00023295"/>
    </source>
</evidence>
<dbReference type="CDD" id="cd02850">
    <property type="entry name" value="E_set_Cellulase_N"/>
    <property type="match status" value="1"/>
</dbReference>
<dbReference type="InterPro" id="IPR012341">
    <property type="entry name" value="6hp_glycosidase-like_sf"/>
</dbReference>
<keyword evidence="5" id="KW-0624">Polysaccharide degradation</keyword>
<protein>
    <submittedName>
        <fullName evidence="8">Glycoside hydrolase family 9 protein</fullName>
    </submittedName>
</protein>
<dbReference type="Pfam" id="PF00759">
    <property type="entry name" value="Glyco_hydro_9"/>
    <property type="match status" value="1"/>
</dbReference>
<name>A0A951PPV8_9CYAN</name>
<dbReference type="InterPro" id="IPR004197">
    <property type="entry name" value="Cellulase_Ig-like"/>
</dbReference>
<dbReference type="Gene3D" id="2.60.40.10">
    <property type="entry name" value="Immunoglobulins"/>
    <property type="match status" value="1"/>
</dbReference>
<keyword evidence="3" id="KW-0119">Carbohydrate metabolism</keyword>
<keyword evidence="4" id="KW-0326">Glycosidase</keyword>
<reference evidence="8" key="2">
    <citation type="journal article" date="2022" name="Microbiol. Resour. Announc.">
        <title>Metagenome Sequencing to Explore Phylogenomics of Terrestrial Cyanobacteria.</title>
        <authorList>
            <person name="Ward R.D."/>
            <person name="Stajich J.E."/>
            <person name="Johansen J.R."/>
            <person name="Huntemann M."/>
            <person name="Clum A."/>
            <person name="Foster B."/>
            <person name="Foster B."/>
            <person name="Roux S."/>
            <person name="Palaniappan K."/>
            <person name="Varghese N."/>
            <person name="Mukherjee S."/>
            <person name="Reddy T.B.K."/>
            <person name="Daum C."/>
            <person name="Copeland A."/>
            <person name="Chen I.A."/>
            <person name="Ivanova N.N."/>
            <person name="Kyrpides N.C."/>
            <person name="Shapiro N."/>
            <person name="Eloe-Fadrosh E.A."/>
            <person name="Pietrasiak N."/>
        </authorList>
    </citation>
    <scope>NUCLEOTIDE SEQUENCE</scope>
    <source>
        <strain evidence="8">CPER-KK1</strain>
    </source>
</reference>
<evidence type="ECO:0000259" key="6">
    <source>
        <dbReference type="Pfam" id="PF00759"/>
    </source>
</evidence>
<sequence>MKIGNIRVFWGCVVLIFIFVISLHSCSSLPKVADASPQILVDQFGYRPRDPKIAVIREDGNSHPKNTESTNIFNVINVSTGESVYSNNATPWNQGKIHSQSGDIAWWFDFSSVSKPGRYIVSSQSGEKSFPFEIAEDVYRNILVAATRMYFYQRSGFAKRLPYADARWQDDAAFLGPQQDTEARFIDDKENPALARDMRGGWFDAGDTNKYVTFAEDPVHQLLHAYSQNPDVWTDNFNIPESGNGIPDLIDELRFELDWLQRMQDSDGGAFIKLGTTDHNSAERPSLDKRPRFYAPKCSSATIAVASMFSHASLVFGSFPQLANYADGLGQKALKAWQWFESHPIETSCDSQIIKAGDADRTAQEQIGEAVAAAVYLFALTENPKYTNYIKEHLSQTQPFLAPVWSSYQVTQGDALLFYAKLPSADAALRELITNRFKELVRTNVSAYGNANDLDPYLAYMPDEHYHWGSNFVKANYGNTNYDVVLHNINPNKNDQYRVRALNSVHYFHGVNPLGIVYLTNMYDYGAEYSANEMWHEWLGKGIYSNALTSPNGPAPGYITGGPNKDSTGSATLRQQPPMKAYLDSHDVKLNMWEVTEPSIVYQAAYIKLLSKFVDN</sequence>
<dbReference type="Pfam" id="PF02927">
    <property type="entry name" value="CelD_N"/>
    <property type="match status" value="1"/>
</dbReference>
<proteinExistence type="inferred from homology"/>
<dbReference type="PANTHER" id="PTHR22298">
    <property type="entry name" value="ENDO-1,4-BETA-GLUCANASE"/>
    <property type="match status" value="1"/>
</dbReference>
<accession>A0A951PPV8</accession>
<organism evidence="8 9">
    <name type="scientific">Symplocastrum torsivum CPER-KK1</name>
    <dbReference type="NCBI Taxonomy" id="450513"/>
    <lineage>
        <taxon>Bacteria</taxon>
        <taxon>Bacillati</taxon>
        <taxon>Cyanobacteriota</taxon>
        <taxon>Cyanophyceae</taxon>
        <taxon>Oscillatoriophycideae</taxon>
        <taxon>Oscillatoriales</taxon>
        <taxon>Microcoleaceae</taxon>
        <taxon>Symplocastrum</taxon>
    </lineage>
</organism>
<keyword evidence="2 8" id="KW-0378">Hydrolase</keyword>
<dbReference type="SUPFAM" id="SSF81296">
    <property type="entry name" value="E set domains"/>
    <property type="match status" value="1"/>
</dbReference>
<evidence type="ECO:0000256" key="5">
    <source>
        <dbReference type="ARBA" id="ARBA00023326"/>
    </source>
</evidence>
<dbReference type="Gene3D" id="1.50.10.10">
    <property type="match status" value="1"/>
</dbReference>
<dbReference type="InterPro" id="IPR008928">
    <property type="entry name" value="6-hairpin_glycosidase_sf"/>
</dbReference>
<evidence type="ECO:0000256" key="3">
    <source>
        <dbReference type="ARBA" id="ARBA00023277"/>
    </source>
</evidence>
<feature type="domain" description="Cellulase Ig-like" evidence="7">
    <location>
        <begin position="35"/>
        <end position="124"/>
    </location>
</feature>
<comment type="similarity">
    <text evidence="1">Belongs to the glycosyl hydrolase 9 (cellulase E) family.</text>
</comment>
<dbReference type="EMBL" id="JAHHIF010000045">
    <property type="protein sequence ID" value="MBW4547627.1"/>
    <property type="molecule type" value="Genomic_DNA"/>
</dbReference>
<feature type="domain" description="Glycoside hydrolase family 9" evidence="6">
    <location>
        <begin position="139"/>
        <end position="609"/>
    </location>
</feature>
<dbReference type="InterPro" id="IPR013783">
    <property type="entry name" value="Ig-like_fold"/>
</dbReference>
<evidence type="ECO:0000313" key="8">
    <source>
        <dbReference type="EMBL" id="MBW4547627.1"/>
    </source>
</evidence>
<dbReference type="InterPro" id="IPR001701">
    <property type="entry name" value="Glyco_hydro_9"/>
</dbReference>
<evidence type="ECO:0000259" key="7">
    <source>
        <dbReference type="Pfam" id="PF02927"/>
    </source>
</evidence>
<evidence type="ECO:0000313" key="9">
    <source>
        <dbReference type="Proteomes" id="UP000753908"/>
    </source>
</evidence>
<evidence type="ECO:0000256" key="2">
    <source>
        <dbReference type="ARBA" id="ARBA00022801"/>
    </source>
</evidence>
<dbReference type="SUPFAM" id="SSF48208">
    <property type="entry name" value="Six-hairpin glycosidases"/>
    <property type="match status" value="1"/>
</dbReference>
<dbReference type="Proteomes" id="UP000753908">
    <property type="component" value="Unassembled WGS sequence"/>
</dbReference>
<evidence type="ECO:0000256" key="1">
    <source>
        <dbReference type="ARBA" id="ARBA00007072"/>
    </source>
</evidence>